<feature type="binding site" evidence="9">
    <location>
        <position position="227"/>
    </location>
    <ligand>
        <name>Mg(2+)</name>
        <dbReference type="ChEBI" id="CHEBI:18420"/>
        <label>2</label>
    </ligand>
</feature>
<dbReference type="AlphaFoldDB" id="A0AAE9XPY8"/>
<dbReference type="SUPFAM" id="SSF52418">
    <property type="entry name" value="Nucleoside phosphorylase/phosphoribosyltransferase catalytic domain"/>
    <property type="match status" value="1"/>
</dbReference>
<dbReference type="GO" id="GO:0005829">
    <property type="term" value="C:cytosol"/>
    <property type="evidence" value="ECO:0007669"/>
    <property type="project" value="TreeGrafter"/>
</dbReference>
<dbReference type="HAMAP" id="MF_00211">
    <property type="entry name" value="TrpD"/>
    <property type="match status" value="1"/>
</dbReference>
<dbReference type="SUPFAM" id="SSF47648">
    <property type="entry name" value="Nucleoside phosphorylase/phosphoribosyltransferase N-terminal domain"/>
    <property type="match status" value="1"/>
</dbReference>
<feature type="binding site" evidence="9">
    <location>
        <position position="121"/>
    </location>
    <ligand>
        <name>5-phospho-alpha-D-ribose 1-diphosphate</name>
        <dbReference type="ChEBI" id="CHEBI:58017"/>
    </ligand>
</feature>
<dbReference type="Pfam" id="PF02885">
    <property type="entry name" value="Glycos_trans_3N"/>
    <property type="match status" value="1"/>
</dbReference>
<feature type="binding site" evidence="9">
    <location>
        <position position="81"/>
    </location>
    <ligand>
        <name>anthranilate</name>
        <dbReference type="ChEBI" id="CHEBI:16567"/>
        <label>1</label>
    </ligand>
</feature>
<evidence type="ECO:0000256" key="5">
    <source>
        <dbReference type="ARBA" id="ARBA00022822"/>
    </source>
</evidence>
<comment type="pathway">
    <text evidence="1 9">Amino-acid biosynthesis; L-tryptophan biosynthesis; L-tryptophan from chorismate: step 2/5.</text>
</comment>
<keyword evidence="6 9" id="KW-0057">Aromatic amino acid biosynthesis</keyword>
<feature type="binding site" evidence="9">
    <location>
        <begin position="84"/>
        <end position="85"/>
    </location>
    <ligand>
        <name>5-phospho-alpha-D-ribose 1-diphosphate</name>
        <dbReference type="ChEBI" id="CHEBI:58017"/>
    </ligand>
</feature>
<feature type="binding site" evidence="9">
    <location>
        <position position="167"/>
    </location>
    <ligand>
        <name>anthranilate</name>
        <dbReference type="ChEBI" id="CHEBI:16567"/>
        <label>2</label>
    </ligand>
</feature>
<comment type="caution">
    <text evidence="9">Lacks conserved residue(s) required for the propagation of feature annotation.</text>
</comment>
<dbReference type="InterPro" id="IPR035902">
    <property type="entry name" value="Nuc_phospho_transferase"/>
</dbReference>
<keyword evidence="9" id="KW-0460">Magnesium</keyword>
<keyword evidence="3 9" id="KW-0328">Glycosyltransferase</keyword>
<comment type="catalytic activity">
    <reaction evidence="7 9">
        <text>N-(5-phospho-beta-D-ribosyl)anthranilate + diphosphate = 5-phospho-alpha-D-ribose 1-diphosphate + anthranilate</text>
        <dbReference type="Rhea" id="RHEA:11768"/>
        <dbReference type="ChEBI" id="CHEBI:16567"/>
        <dbReference type="ChEBI" id="CHEBI:18277"/>
        <dbReference type="ChEBI" id="CHEBI:33019"/>
        <dbReference type="ChEBI" id="CHEBI:58017"/>
        <dbReference type="EC" id="2.4.2.18"/>
    </reaction>
</comment>
<evidence type="ECO:0000256" key="3">
    <source>
        <dbReference type="ARBA" id="ARBA00022676"/>
    </source>
</evidence>
<dbReference type="Gene3D" id="3.40.1030.10">
    <property type="entry name" value="Nucleoside phosphorylase/phosphoribosyltransferase catalytic domain"/>
    <property type="match status" value="1"/>
</dbReference>
<evidence type="ECO:0000256" key="2">
    <source>
        <dbReference type="ARBA" id="ARBA00022605"/>
    </source>
</evidence>
<evidence type="ECO:0000256" key="4">
    <source>
        <dbReference type="ARBA" id="ARBA00022679"/>
    </source>
</evidence>
<feature type="binding site" evidence="9">
    <location>
        <position position="81"/>
    </location>
    <ligand>
        <name>5-phospho-alpha-D-ribose 1-diphosphate</name>
        <dbReference type="ChEBI" id="CHEBI:58017"/>
    </ligand>
</feature>
<sequence length="343" mass="36456">MTDFRQHLARLADGKALTTADARDAFDTIMSGGADLAQMAAFVMAMRVRGETADEIVGGAEVLRAKAGRIEAPEGAIDTCGTGGDELGTYNISTAAAIVTAAAGVPVAKHGNRSVSSKSGSADVLIALGANLEIPEFANEQSMREYGFAFLFAPSHHRAMRHVAPVRGSLKLRTIFNLLGPLANPAGTKRQLLGVFDERWLEPMAEVLKRLGSEHVWVVHGADGLDELTTTAETHVVEMKDGVTHRFTVTPEEVGLKRASIADLKGGDASVNAEAIRSLLAGQKSAYRDIVLLNTGAALTVGGRTATLQEGVDLARETIDSRKAAHTLADWIAYTNRWKGDET</sequence>
<feature type="binding site" evidence="9">
    <location>
        <begin position="109"/>
        <end position="117"/>
    </location>
    <ligand>
        <name>5-phospho-alpha-D-ribose 1-diphosphate</name>
        <dbReference type="ChEBI" id="CHEBI:58017"/>
    </ligand>
</feature>
<dbReference type="Proteomes" id="UP001217500">
    <property type="component" value="Chromosome"/>
</dbReference>
<dbReference type="Pfam" id="PF00591">
    <property type="entry name" value="Glycos_transf_3"/>
    <property type="match status" value="1"/>
</dbReference>
<dbReference type="PANTHER" id="PTHR43285:SF2">
    <property type="entry name" value="ANTHRANILATE PHOSPHORIBOSYLTRANSFERASE"/>
    <property type="match status" value="1"/>
</dbReference>
<comment type="similarity">
    <text evidence="9">Belongs to the anthranilate phosphoribosyltransferase family.</text>
</comment>
<evidence type="ECO:0000256" key="1">
    <source>
        <dbReference type="ARBA" id="ARBA00004907"/>
    </source>
</evidence>
<comment type="subunit">
    <text evidence="9">Homodimer.</text>
</comment>
<feature type="binding site" evidence="9">
    <location>
        <position position="227"/>
    </location>
    <ligand>
        <name>Mg(2+)</name>
        <dbReference type="ChEBI" id="CHEBI:18420"/>
        <label>1</label>
    </ligand>
</feature>
<dbReference type="PANTHER" id="PTHR43285">
    <property type="entry name" value="ANTHRANILATE PHOSPHORIBOSYLTRANSFERASE"/>
    <property type="match status" value="1"/>
</dbReference>
<dbReference type="InterPro" id="IPR017459">
    <property type="entry name" value="Glycosyl_Trfase_fam3_N_dom"/>
</dbReference>
<dbReference type="EC" id="2.4.2.18" evidence="9"/>
<keyword evidence="13" id="KW-1185">Reference proteome</keyword>
<evidence type="ECO:0000259" key="11">
    <source>
        <dbReference type="Pfam" id="PF02885"/>
    </source>
</evidence>
<comment type="similarity">
    <text evidence="8">In the C-terminal section; belongs to the anthranilate phosphoribosyltransferase family.</text>
</comment>
<organism evidence="12 13">
    <name type="scientific">Gimibacter soli</name>
    <dbReference type="NCBI Taxonomy" id="3024400"/>
    <lineage>
        <taxon>Bacteria</taxon>
        <taxon>Pseudomonadati</taxon>
        <taxon>Pseudomonadota</taxon>
        <taxon>Alphaproteobacteria</taxon>
        <taxon>Kordiimonadales</taxon>
        <taxon>Temperatibacteraceae</taxon>
        <taxon>Gimibacter</taxon>
    </lineage>
</organism>
<evidence type="ECO:0000256" key="7">
    <source>
        <dbReference type="ARBA" id="ARBA00052328"/>
    </source>
</evidence>
<dbReference type="Gene3D" id="1.20.970.10">
    <property type="entry name" value="Transferase, Pyrimidine Nucleoside Phosphorylase, Chain C"/>
    <property type="match status" value="1"/>
</dbReference>
<dbReference type="RefSeq" id="WP_289502468.1">
    <property type="nucleotide sequence ID" value="NZ_CP116805.1"/>
</dbReference>
<evidence type="ECO:0000256" key="6">
    <source>
        <dbReference type="ARBA" id="ARBA00023141"/>
    </source>
</evidence>
<feature type="binding site" evidence="9">
    <location>
        <position position="112"/>
    </location>
    <ligand>
        <name>anthranilate</name>
        <dbReference type="ChEBI" id="CHEBI:16567"/>
        <label>1</label>
    </ligand>
</feature>
<protein>
    <recommendedName>
        <fullName evidence="9">Anthranilate phosphoribosyltransferase</fullName>
        <ecNumber evidence="9">2.4.2.18</ecNumber>
    </recommendedName>
</protein>
<evidence type="ECO:0000256" key="8">
    <source>
        <dbReference type="ARBA" id="ARBA00061188"/>
    </source>
</evidence>
<keyword evidence="2 9" id="KW-0028">Amino-acid biosynthesis</keyword>
<dbReference type="GO" id="GO:0000162">
    <property type="term" value="P:L-tryptophan biosynthetic process"/>
    <property type="evidence" value="ECO:0007669"/>
    <property type="project" value="UniProtKB-UniRule"/>
</dbReference>
<evidence type="ECO:0000259" key="10">
    <source>
        <dbReference type="Pfam" id="PF00591"/>
    </source>
</evidence>
<feature type="domain" description="Glycosyl transferase family 3" evidence="10">
    <location>
        <begin position="76"/>
        <end position="324"/>
    </location>
</feature>
<dbReference type="InterPro" id="IPR005940">
    <property type="entry name" value="Anthranilate_Pribosyl_Tfrase"/>
</dbReference>
<feature type="domain" description="Glycosyl transferase family 3 N-terminal" evidence="11">
    <location>
        <begin position="6"/>
        <end position="67"/>
    </location>
</feature>
<comment type="function">
    <text evidence="9">Catalyzes the transfer of the phosphoribosyl group of 5-phosphorylribose-1-pyrophosphate (PRPP) to anthranilate to yield N-(5'-phosphoribosyl)-anthranilate (PRA).</text>
</comment>
<evidence type="ECO:0000256" key="9">
    <source>
        <dbReference type="HAMAP-Rule" id="MF_00211"/>
    </source>
</evidence>
<reference evidence="12" key="1">
    <citation type="submission" date="2023-01" db="EMBL/GenBank/DDBJ databases">
        <title>The genome sequence of Kordiimonadaceae bacterium 6D33.</title>
        <authorList>
            <person name="Liu Y."/>
        </authorList>
    </citation>
    <scope>NUCLEOTIDE SEQUENCE</scope>
    <source>
        <strain evidence="12">6D33</strain>
    </source>
</reference>
<evidence type="ECO:0000313" key="13">
    <source>
        <dbReference type="Proteomes" id="UP001217500"/>
    </source>
</evidence>
<dbReference type="GO" id="GO:0004048">
    <property type="term" value="F:anthranilate phosphoribosyltransferase activity"/>
    <property type="evidence" value="ECO:0007669"/>
    <property type="project" value="UniProtKB-UniRule"/>
</dbReference>
<feature type="binding site" evidence="9">
    <location>
        <begin position="91"/>
        <end position="94"/>
    </location>
    <ligand>
        <name>5-phospho-alpha-D-ribose 1-diphosphate</name>
        <dbReference type="ChEBI" id="CHEBI:58017"/>
    </ligand>
</feature>
<evidence type="ECO:0000313" key="12">
    <source>
        <dbReference type="EMBL" id="WCL52956.1"/>
    </source>
</evidence>
<gene>
    <name evidence="9 12" type="primary">trpD</name>
    <name evidence="12" type="ORF">PH603_10440</name>
</gene>
<feature type="binding site" evidence="9">
    <location>
        <position position="93"/>
    </location>
    <ligand>
        <name>Mg(2+)</name>
        <dbReference type="ChEBI" id="CHEBI:18420"/>
        <label>1</label>
    </ligand>
</feature>
<keyword evidence="4 9" id="KW-0808">Transferase</keyword>
<dbReference type="InterPro" id="IPR000312">
    <property type="entry name" value="Glycosyl_Trfase_fam3"/>
</dbReference>
<accession>A0AAE9XPY8</accession>
<feature type="binding site" evidence="9">
    <location>
        <position position="226"/>
    </location>
    <ligand>
        <name>Mg(2+)</name>
        <dbReference type="ChEBI" id="CHEBI:18420"/>
        <label>2</label>
    </ligand>
</feature>
<proteinExistence type="inferred from homology"/>
<dbReference type="KEGG" id="gso:PH603_10440"/>
<keyword evidence="9" id="KW-0479">Metal-binding</keyword>
<dbReference type="FunFam" id="3.40.1030.10:FF:000002">
    <property type="entry name" value="Anthranilate phosphoribosyltransferase"/>
    <property type="match status" value="1"/>
</dbReference>
<name>A0AAE9XPY8_9PROT</name>
<comment type="cofactor">
    <cofactor evidence="9">
        <name>Mg(2+)</name>
        <dbReference type="ChEBI" id="CHEBI:18420"/>
    </cofactor>
    <text evidence="9">Binds 2 magnesium ions per monomer.</text>
</comment>
<dbReference type="GO" id="GO:0000287">
    <property type="term" value="F:magnesium ion binding"/>
    <property type="evidence" value="ECO:0007669"/>
    <property type="project" value="UniProtKB-UniRule"/>
</dbReference>
<keyword evidence="5 9" id="KW-0822">Tryptophan biosynthesis</keyword>
<dbReference type="InterPro" id="IPR036320">
    <property type="entry name" value="Glycosyl_Trfase_fam3_N_dom_sf"/>
</dbReference>
<feature type="binding site" evidence="9">
    <location>
        <position position="89"/>
    </location>
    <ligand>
        <name>5-phospho-alpha-D-ribose 1-diphosphate</name>
        <dbReference type="ChEBI" id="CHEBI:58017"/>
    </ligand>
</feature>
<dbReference type="NCBIfam" id="TIGR01245">
    <property type="entry name" value="trpD"/>
    <property type="match status" value="1"/>
</dbReference>
<dbReference type="EMBL" id="CP116805">
    <property type="protein sequence ID" value="WCL52956.1"/>
    <property type="molecule type" value="Genomic_DNA"/>
</dbReference>